<dbReference type="OrthoDB" id="10340989at2759"/>
<proteinExistence type="predicted"/>
<reference evidence="1" key="1">
    <citation type="journal article" date="2022" name="Proc. Natl. Acad. Sci. U.S.A.">
        <title>Life cycle and functional genomics of the unicellular red alga Galdieria for elucidating algal and plant evolution and industrial use.</title>
        <authorList>
            <person name="Hirooka S."/>
            <person name="Itabashi T."/>
            <person name="Ichinose T.M."/>
            <person name="Onuma R."/>
            <person name="Fujiwara T."/>
            <person name="Yamashita S."/>
            <person name="Jong L.W."/>
            <person name="Tomita R."/>
            <person name="Iwane A.H."/>
            <person name="Miyagishima S.Y."/>
        </authorList>
    </citation>
    <scope>NUCLEOTIDE SEQUENCE</scope>
    <source>
        <strain evidence="1">NBRC 102759</strain>
    </source>
</reference>
<sequence length="109" mass="13022">MISSTMDDTGSYKLEELEFYLYCIFYKELESMKEGALRQLESRGWFEEQCRQQEDSLWDASKDSLRKLIDSSADQFPQDIKESLFAEVLGLFRNLSKEFRKWKLEEQPI</sequence>
<dbReference type="EMBL" id="BQMJ01000002">
    <property type="protein sequence ID" value="GJQ08505.1"/>
    <property type="molecule type" value="Genomic_DNA"/>
</dbReference>
<dbReference type="Proteomes" id="UP001061958">
    <property type="component" value="Unassembled WGS sequence"/>
</dbReference>
<evidence type="ECO:0000313" key="1">
    <source>
        <dbReference type="EMBL" id="GJQ08505.1"/>
    </source>
</evidence>
<name>A0A9C7PQA6_9RHOD</name>
<protein>
    <submittedName>
        <fullName evidence="1">Uncharacterized protein</fullName>
    </submittedName>
</protein>
<reference evidence="1" key="2">
    <citation type="submission" date="2022-01" db="EMBL/GenBank/DDBJ databases">
        <authorList>
            <person name="Hirooka S."/>
            <person name="Miyagishima S.Y."/>
        </authorList>
    </citation>
    <scope>NUCLEOTIDE SEQUENCE</scope>
    <source>
        <strain evidence="1">NBRC 102759</strain>
    </source>
</reference>
<evidence type="ECO:0000313" key="2">
    <source>
        <dbReference type="Proteomes" id="UP001061958"/>
    </source>
</evidence>
<accession>A0A9C7PQA6</accession>
<keyword evidence="2" id="KW-1185">Reference proteome</keyword>
<dbReference type="AlphaFoldDB" id="A0A9C7PQA6"/>
<gene>
    <name evidence="1" type="ORF">GpartN1_g296.t1</name>
</gene>
<comment type="caution">
    <text evidence="1">The sequence shown here is derived from an EMBL/GenBank/DDBJ whole genome shotgun (WGS) entry which is preliminary data.</text>
</comment>
<organism evidence="1 2">
    <name type="scientific">Galdieria partita</name>
    <dbReference type="NCBI Taxonomy" id="83374"/>
    <lineage>
        <taxon>Eukaryota</taxon>
        <taxon>Rhodophyta</taxon>
        <taxon>Bangiophyceae</taxon>
        <taxon>Galdieriales</taxon>
        <taxon>Galdieriaceae</taxon>
        <taxon>Galdieria</taxon>
    </lineage>
</organism>